<evidence type="ECO:0000256" key="11">
    <source>
        <dbReference type="RuleBase" id="RU365094"/>
    </source>
</evidence>
<proteinExistence type="inferred from homology"/>
<dbReference type="NCBIfam" id="TIGR02673">
    <property type="entry name" value="FtsE"/>
    <property type="match status" value="1"/>
</dbReference>
<dbReference type="GO" id="GO:0022857">
    <property type="term" value="F:transmembrane transporter activity"/>
    <property type="evidence" value="ECO:0007669"/>
    <property type="project" value="TreeGrafter"/>
</dbReference>
<keyword evidence="3 11" id="KW-1003">Cell membrane</keyword>
<dbReference type="EMBL" id="CADCWC010000465">
    <property type="protein sequence ID" value="CAA9554225.1"/>
    <property type="molecule type" value="Genomic_DNA"/>
</dbReference>
<evidence type="ECO:0000259" key="12">
    <source>
        <dbReference type="PROSITE" id="PS50893"/>
    </source>
</evidence>
<dbReference type="GO" id="GO:0005524">
    <property type="term" value="F:ATP binding"/>
    <property type="evidence" value="ECO:0007669"/>
    <property type="project" value="UniProtKB-UniRule"/>
</dbReference>
<keyword evidence="7 11" id="KW-0472">Membrane</keyword>
<dbReference type="Pfam" id="PF00005">
    <property type="entry name" value="ABC_tran"/>
    <property type="match status" value="1"/>
</dbReference>
<dbReference type="PANTHER" id="PTHR24220:SF470">
    <property type="entry name" value="CELL DIVISION ATP-BINDING PROTEIN FTSE"/>
    <property type="match status" value="1"/>
</dbReference>
<dbReference type="InterPro" id="IPR027417">
    <property type="entry name" value="P-loop_NTPase"/>
</dbReference>
<evidence type="ECO:0000256" key="10">
    <source>
        <dbReference type="ARBA" id="ARBA00063837"/>
    </source>
</evidence>
<evidence type="ECO:0000256" key="3">
    <source>
        <dbReference type="ARBA" id="ARBA00022475"/>
    </source>
</evidence>
<dbReference type="PANTHER" id="PTHR24220">
    <property type="entry name" value="IMPORT ATP-BINDING PROTEIN"/>
    <property type="match status" value="1"/>
</dbReference>
<dbReference type="InterPro" id="IPR015854">
    <property type="entry name" value="ABC_transpr_LolD-like"/>
</dbReference>
<evidence type="ECO:0000256" key="4">
    <source>
        <dbReference type="ARBA" id="ARBA00022618"/>
    </source>
</evidence>
<keyword evidence="4 11" id="KW-0132">Cell division</keyword>
<dbReference type="PROSITE" id="PS00211">
    <property type="entry name" value="ABC_TRANSPORTER_1"/>
    <property type="match status" value="1"/>
</dbReference>
<dbReference type="FunFam" id="3.40.50.300:FF:000056">
    <property type="entry name" value="Cell division ATP-binding protein FtsE"/>
    <property type="match status" value="1"/>
</dbReference>
<gene>
    <name evidence="11" type="primary">ftsE</name>
    <name evidence="13" type="ORF">AVDCRST_MAG79-2954</name>
</gene>
<organism evidence="13">
    <name type="scientific">uncultured Thermoleophilia bacterium</name>
    <dbReference type="NCBI Taxonomy" id="1497501"/>
    <lineage>
        <taxon>Bacteria</taxon>
        <taxon>Bacillati</taxon>
        <taxon>Actinomycetota</taxon>
        <taxon>Thermoleophilia</taxon>
        <taxon>environmental samples</taxon>
    </lineage>
</organism>
<comment type="function">
    <text evidence="9">Part of the ABC transporter FtsEX involved in cellular division. Has ATPase activity.</text>
</comment>
<evidence type="ECO:0000256" key="1">
    <source>
        <dbReference type="ARBA" id="ARBA00005417"/>
    </source>
</evidence>
<evidence type="ECO:0000256" key="8">
    <source>
        <dbReference type="ARBA" id="ARBA00023306"/>
    </source>
</evidence>
<name>A0A6J4UR41_9ACTN</name>
<dbReference type="GO" id="GO:0051301">
    <property type="term" value="P:cell division"/>
    <property type="evidence" value="ECO:0007669"/>
    <property type="project" value="UniProtKB-UniRule"/>
</dbReference>
<dbReference type="InterPro" id="IPR017871">
    <property type="entry name" value="ABC_transporter-like_CS"/>
</dbReference>
<keyword evidence="8 11" id="KW-0131">Cell cycle</keyword>
<dbReference type="InterPro" id="IPR003593">
    <property type="entry name" value="AAA+_ATPase"/>
</dbReference>
<dbReference type="SMART" id="SM00382">
    <property type="entry name" value="AAA"/>
    <property type="match status" value="1"/>
</dbReference>
<dbReference type="Gene3D" id="3.40.50.300">
    <property type="entry name" value="P-loop containing nucleotide triphosphate hydrolases"/>
    <property type="match status" value="1"/>
</dbReference>
<comment type="similarity">
    <text evidence="1 11">Belongs to the ABC transporter superfamily.</text>
</comment>
<sequence>MLKRESDIGEVADGDAFAWSSGPRTDAALRDVVTRDEVQLEREAEERRERRARALEALAPTTGEVHPVQPKSAAMILFENVTKVYPGDVTGIRDLNLQIDKGEWVFLVGPSGSGKSTFVKLLLREIEATRGNVIVGGRNLAKIRRSKIPQLRRNIGCVFQDFKLLPNRTVTENVAYALEVQGQRREVIERKVPEIIALVGLADKVDKYPHELSGGQQQRVSIARAFVNHPPLLICDEPTGNLDPETSIGIMQLLYRIQRTGTTVVMATHDREMVDKMRRRVIALEDGRLVRDDRRGGYAEVTA</sequence>
<dbReference type="GO" id="GO:0016887">
    <property type="term" value="F:ATP hydrolysis activity"/>
    <property type="evidence" value="ECO:0007669"/>
    <property type="project" value="InterPro"/>
</dbReference>
<keyword evidence="5 11" id="KW-0547">Nucleotide-binding</keyword>
<dbReference type="GO" id="GO:0005886">
    <property type="term" value="C:plasma membrane"/>
    <property type="evidence" value="ECO:0007669"/>
    <property type="project" value="UniProtKB-SubCell"/>
</dbReference>
<dbReference type="SUPFAM" id="SSF52540">
    <property type="entry name" value="P-loop containing nucleoside triphosphate hydrolases"/>
    <property type="match status" value="1"/>
</dbReference>
<evidence type="ECO:0000256" key="5">
    <source>
        <dbReference type="ARBA" id="ARBA00022741"/>
    </source>
</evidence>
<dbReference type="PROSITE" id="PS50893">
    <property type="entry name" value="ABC_TRANSPORTER_2"/>
    <property type="match status" value="1"/>
</dbReference>
<evidence type="ECO:0000313" key="13">
    <source>
        <dbReference type="EMBL" id="CAA9554225.1"/>
    </source>
</evidence>
<reference evidence="13" key="1">
    <citation type="submission" date="2020-02" db="EMBL/GenBank/DDBJ databases">
        <authorList>
            <person name="Meier V. D."/>
        </authorList>
    </citation>
    <scope>NUCLEOTIDE SEQUENCE</scope>
    <source>
        <strain evidence="13">AVDCRST_MAG79</strain>
    </source>
</reference>
<evidence type="ECO:0000256" key="7">
    <source>
        <dbReference type="ARBA" id="ARBA00023136"/>
    </source>
</evidence>
<comment type="subunit">
    <text evidence="10 11">Homodimer. Forms a membrane-associated complex with FtsX.</text>
</comment>
<dbReference type="InterPro" id="IPR005286">
    <property type="entry name" value="Cell_div_FtsE"/>
</dbReference>
<accession>A0A6J4UR41</accession>
<dbReference type="InterPro" id="IPR003439">
    <property type="entry name" value="ABC_transporter-like_ATP-bd"/>
</dbReference>
<evidence type="ECO:0000256" key="6">
    <source>
        <dbReference type="ARBA" id="ARBA00022840"/>
    </source>
</evidence>
<dbReference type="AlphaFoldDB" id="A0A6J4UR41"/>
<comment type="subcellular location">
    <subcellularLocation>
        <location evidence="11">Cell membrane</location>
        <topology evidence="11">Peripheral membrane protein</topology>
        <orientation evidence="11">Cytoplasmic side</orientation>
    </subcellularLocation>
</comment>
<protein>
    <recommendedName>
        <fullName evidence="2 11">Cell division ATP-binding protein FtsE</fullName>
    </recommendedName>
</protein>
<keyword evidence="6 11" id="KW-0067">ATP-binding</keyword>
<feature type="domain" description="ABC transporter" evidence="12">
    <location>
        <begin position="76"/>
        <end position="303"/>
    </location>
</feature>
<evidence type="ECO:0000256" key="9">
    <source>
        <dbReference type="ARBA" id="ARBA00054718"/>
    </source>
</evidence>
<evidence type="ECO:0000256" key="2">
    <source>
        <dbReference type="ARBA" id="ARBA00020019"/>
    </source>
</evidence>